<evidence type="ECO:0000256" key="3">
    <source>
        <dbReference type="ARBA" id="ARBA00022989"/>
    </source>
</evidence>
<keyword evidence="9" id="KW-1185">Reference proteome</keyword>
<feature type="transmembrane region" description="Helical" evidence="6">
    <location>
        <begin position="48"/>
        <end position="71"/>
    </location>
</feature>
<dbReference type="Pfam" id="PF06305">
    <property type="entry name" value="LapA_dom"/>
    <property type="match status" value="1"/>
</dbReference>
<comment type="caution">
    <text evidence="8">The sequence shown here is derived from an EMBL/GenBank/DDBJ whole genome shotgun (WGS) entry which is preliminary data.</text>
</comment>
<keyword evidence="1" id="KW-1003">Cell membrane</keyword>
<evidence type="ECO:0000256" key="6">
    <source>
        <dbReference type="SAM" id="Phobius"/>
    </source>
</evidence>
<dbReference type="OrthoDB" id="6121208at2"/>
<feature type="coiled-coil region" evidence="5">
    <location>
        <begin position="68"/>
        <end position="95"/>
    </location>
</feature>
<proteinExistence type="predicted"/>
<name>A0A369WU24_9GAMM</name>
<evidence type="ECO:0000256" key="5">
    <source>
        <dbReference type="SAM" id="Coils"/>
    </source>
</evidence>
<dbReference type="EMBL" id="QQOH01000002">
    <property type="protein sequence ID" value="RDE23005.1"/>
    <property type="molecule type" value="Genomic_DNA"/>
</dbReference>
<evidence type="ECO:0000256" key="4">
    <source>
        <dbReference type="ARBA" id="ARBA00023136"/>
    </source>
</evidence>
<gene>
    <name evidence="8" type="ORF">DV711_10695</name>
</gene>
<organism evidence="8 9">
    <name type="scientific">Motiliproteus coralliicola</name>
    <dbReference type="NCBI Taxonomy" id="2283196"/>
    <lineage>
        <taxon>Bacteria</taxon>
        <taxon>Pseudomonadati</taxon>
        <taxon>Pseudomonadota</taxon>
        <taxon>Gammaproteobacteria</taxon>
        <taxon>Oceanospirillales</taxon>
        <taxon>Oceanospirillaceae</taxon>
        <taxon>Motiliproteus</taxon>
    </lineage>
</organism>
<dbReference type="InterPro" id="IPR010445">
    <property type="entry name" value="LapA_dom"/>
</dbReference>
<protein>
    <submittedName>
        <fullName evidence="8">LapA family protein</fullName>
    </submittedName>
</protein>
<evidence type="ECO:0000256" key="2">
    <source>
        <dbReference type="ARBA" id="ARBA00022692"/>
    </source>
</evidence>
<evidence type="ECO:0000256" key="1">
    <source>
        <dbReference type="ARBA" id="ARBA00022475"/>
    </source>
</evidence>
<evidence type="ECO:0000313" key="9">
    <source>
        <dbReference type="Proteomes" id="UP000253769"/>
    </source>
</evidence>
<dbReference type="RefSeq" id="WP_114695639.1">
    <property type="nucleotide sequence ID" value="NZ_QQOH01000002.1"/>
</dbReference>
<keyword evidence="4 6" id="KW-0472">Membrane</keyword>
<keyword evidence="5" id="KW-0175">Coiled coil</keyword>
<dbReference type="GO" id="GO:0005886">
    <property type="term" value="C:plasma membrane"/>
    <property type="evidence" value="ECO:0007669"/>
    <property type="project" value="InterPro"/>
</dbReference>
<dbReference type="Proteomes" id="UP000253769">
    <property type="component" value="Unassembled WGS sequence"/>
</dbReference>
<sequence length="101" mass="11177">MRVIKAILIAAAALLLLLLGVLLTVNNQQQIAVDLVFFQFPEASIARWLLLSFFMGVVVSFIVGGVTLMALKARLGQARRSATKYERELDKLRTVHLNQPG</sequence>
<evidence type="ECO:0000259" key="7">
    <source>
        <dbReference type="Pfam" id="PF06305"/>
    </source>
</evidence>
<feature type="domain" description="Lipopolysaccharide assembly protein A" evidence="7">
    <location>
        <begin position="26"/>
        <end position="90"/>
    </location>
</feature>
<dbReference type="AlphaFoldDB" id="A0A369WU24"/>
<reference evidence="8 9" key="1">
    <citation type="submission" date="2018-07" db="EMBL/GenBank/DDBJ databases">
        <title>Motiliproteus coralliicola sp. nov., a bacterium isolated from Coral.</title>
        <authorList>
            <person name="Wang G."/>
        </authorList>
    </citation>
    <scope>NUCLEOTIDE SEQUENCE [LARGE SCALE GENOMIC DNA]</scope>
    <source>
        <strain evidence="8 9">C34</strain>
    </source>
</reference>
<accession>A0A369WU24</accession>
<keyword evidence="2 6" id="KW-0812">Transmembrane</keyword>
<keyword evidence="3 6" id="KW-1133">Transmembrane helix</keyword>
<evidence type="ECO:0000313" key="8">
    <source>
        <dbReference type="EMBL" id="RDE23005.1"/>
    </source>
</evidence>